<accession>A0A6S7AF66</accession>
<dbReference type="AlphaFoldDB" id="A0A6S7AF66"/>
<evidence type="ECO:0000256" key="6">
    <source>
        <dbReference type="ARBA" id="ARBA00022692"/>
    </source>
</evidence>
<dbReference type="NCBIfam" id="TIGR01783">
    <property type="entry name" value="TonB-siderophor"/>
    <property type="match status" value="1"/>
</dbReference>
<sequence>MPPRRPAFSRLPCPTPPTDRSRTRPRRGSLTAWTFIAAAALAPALAPQTARAQSADAARKPIRVPAGNLEDALNSYARQAGITLSFDPTLMRGKQSDALDAPANVRDGLAALLARHRLQAVPVGDNSYAVRTLAESSGAATVLAPVVVTGAGETAYSHVDGYVARRSATGTKTDSALIETPQSISVVTADRIAAMAASRVTDALAYTPGVKTFDGFDTRYDWLSIRGFDAYSPGFYQDGLLLRNNAGYSIWRVEGYGAERIEVMRGPTSVLYGQNSPGGMVNVVSKRPTEEPLHELQVQVGNYSQRQVAGDFSGPVDEAGKVLYRITGIGLDSNTQVDHVKDKRFYIAPALTLRPSSDTTLTLLSQVSQIRAGNSYGFLPVDGTLLSTPNGRIPTHTFVGEPDVDRYNQDQWNVGYQLEHRFNDVWTVRQNARYGEIKTDYRQVYQSGFLTEDAANPHSPANYRQVGRVVFGSRERGSLGTLDNQVQAKLRSGDWLHTVLVGLDLQRGRYQQKTFFGEAPSIDIFSPVYGQPVTIPDPYQDTTSTLTQTGLYLQDQIKWADRWVATLGGRYDRSVIDTDNHLDSSSSRQTDSKFTGRAGLVYLAPNGLAPYASYSTSFLPITTVDPKTNRPFKPETGRQYEVGLRYQPPGTRDSYSIALFDLRRQNVMTFDREMVPVQTGEVMVRGMELEMAMQPITGMNLLLSYTWTPDARVTKNANPDKIGTQLTATPRNQASAWGDYRFANGIKVGMGVRFVGATDGANSSAPAKVPAYTLFDAMLGYDFQHWSLTLNARNLADKVYLGRNCDSYNCGYGERRRVMATATYRW</sequence>
<dbReference type="PANTHER" id="PTHR32552:SF68">
    <property type="entry name" value="FERRICHROME OUTER MEMBRANE TRANSPORTER_PHAGE RECEPTOR"/>
    <property type="match status" value="1"/>
</dbReference>
<evidence type="ECO:0000256" key="4">
    <source>
        <dbReference type="ARBA" id="ARBA00022452"/>
    </source>
</evidence>
<dbReference type="GO" id="GO:0038023">
    <property type="term" value="F:signaling receptor activity"/>
    <property type="evidence" value="ECO:0007669"/>
    <property type="project" value="InterPro"/>
</dbReference>
<dbReference type="SMART" id="SM00965">
    <property type="entry name" value="STN"/>
    <property type="match status" value="1"/>
</dbReference>
<dbReference type="GO" id="GO:0015891">
    <property type="term" value="P:siderophore transport"/>
    <property type="evidence" value="ECO:0007669"/>
    <property type="project" value="InterPro"/>
</dbReference>
<evidence type="ECO:0000313" key="18">
    <source>
        <dbReference type="EMBL" id="CAB3727113.1"/>
    </source>
</evidence>
<keyword evidence="9" id="KW-0406">Ion transport</keyword>
<dbReference type="InterPro" id="IPR010105">
    <property type="entry name" value="TonB_sidphr_rcpt"/>
</dbReference>
<dbReference type="GO" id="GO:0015344">
    <property type="term" value="F:siderophore uptake transmembrane transporter activity"/>
    <property type="evidence" value="ECO:0007669"/>
    <property type="project" value="TreeGrafter"/>
</dbReference>
<evidence type="ECO:0000256" key="15">
    <source>
        <dbReference type="RuleBase" id="RU003357"/>
    </source>
</evidence>
<dbReference type="Gene3D" id="2.170.130.10">
    <property type="entry name" value="TonB-dependent receptor, plug domain"/>
    <property type="match status" value="1"/>
</dbReference>
<dbReference type="Gene3D" id="3.55.50.30">
    <property type="match status" value="1"/>
</dbReference>
<dbReference type="InterPro" id="IPR000531">
    <property type="entry name" value="Beta-barrel_TonB"/>
</dbReference>
<dbReference type="GO" id="GO:0009279">
    <property type="term" value="C:cell outer membrane"/>
    <property type="evidence" value="ECO:0007669"/>
    <property type="project" value="UniProtKB-SubCell"/>
</dbReference>
<dbReference type="InterPro" id="IPR037066">
    <property type="entry name" value="Plug_dom_sf"/>
</dbReference>
<evidence type="ECO:0000256" key="16">
    <source>
        <dbReference type="SAM" id="MobiDB-lite"/>
    </source>
</evidence>
<keyword evidence="13 14" id="KW-0998">Cell outer membrane</keyword>
<evidence type="ECO:0000256" key="3">
    <source>
        <dbReference type="ARBA" id="ARBA00022448"/>
    </source>
</evidence>
<dbReference type="InterPro" id="IPR011662">
    <property type="entry name" value="Secretin/TonB_short_N"/>
</dbReference>
<evidence type="ECO:0000256" key="14">
    <source>
        <dbReference type="PROSITE-ProRule" id="PRU01360"/>
    </source>
</evidence>
<keyword evidence="4 14" id="KW-1134">Transmembrane beta strand</keyword>
<evidence type="ECO:0000256" key="11">
    <source>
        <dbReference type="ARBA" id="ARBA00023136"/>
    </source>
</evidence>
<feature type="region of interest" description="Disordered" evidence="16">
    <location>
        <begin position="1"/>
        <end position="26"/>
    </location>
</feature>
<keyword evidence="11 14" id="KW-0472">Membrane</keyword>
<evidence type="ECO:0000256" key="10">
    <source>
        <dbReference type="ARBA" id="ARBA00023077"/>
    </source>
</evidence>
<proteinExistence type="inferred from homology"/>
<dbReference type="Gene3D" id="2.40.170.20">
    <property type="entry name" value="TonB-dependent receptor, beta-barrel domain"/>
    <property type="match status" value="1"/>
</dbReference>
<dbReference type="Pfam" id="PF00593">
    <property type="entry name" value="TonB_dep_Rec_b-barrel"/>
    <property type="match status" value="1"/>
</dbReference>
<dbReference type="CDD" id="cd01347">
    <property type="entry name" value="ligand_gated_channel"/>
    <property type="match status" value="1"/>
</dbReference>
<dbReference type="Pfam" id="PF07715">
    <property type="entry name" value="Plug"/>
    <property type="match status" value="1"/>
</dbReference>
<dbReference type="EMBL" id="CADIJO010000018">
    <property type="protein sequence ID" value="CAB3727113.1"/>
    <property type="molecule type" value="Genomic_DNA"/>
</dbReference>
<evidence type="ECO:0000256" key="1">
    <source>
        <dbReference type="ARBA" id="ARBA00004571"/>
    </source>
</evidence>
<keyword evidence="5" id="KW-0410">Iron transport</keyword>
<keyword evidence="6 14" id="KW-0812">Transmembrane</keyword>
<evidence type="ECO:0000313" key="19">
    <source>
        <dbReference type="Proteomes" id="UP000494111"/>
    </source>
</evidence>
<dbReference type="Proteomes" id="UP000494111">
    <property type="component" value="Unassembled WGS sequence"/>
</dbReference>
<evidence type="ECO:0000256" key="2">
    <source>
        <dbReference type="ARBA" id="ARBA00009810"/>
    </source>
</evidence>
<evidence type="ECO:0000256" key="7">
    <source>
        <dbReference type="ARBA" id="ARBA00022729"/>
    </source>
</evidence>
<dbReference type="InterPro" id="IPR036942">
    <property type="entry name" value="Beta-barrel_TonB_sf"/>
</dbReference>
<dbReference type="PANTHER" id="PTHR32552">
    <property type="entry name" value="FERRICHROME IRON RECEPTOR-RELATED"/>
    <property type="match status" value="1"/>
</dbReference>
<evidence type="ECO:0000256" key="13">
    <source>
        <dbReference type="ARBA" id="ARBA00023237"/>
    </source>
</evidence>
<keyword evidence="12 18" id="KW-0675">Receptor</keyword>
<dbReference type="InterPro" id="IPR039426">
    <property type="entry name" value="TonB-dep_rcpt-like"/>
</dbReference>
<dbReference type="FunFam" id="2.170.130.10:FF:000001">
    <property type="entry name" value="Catecholate siderophore TonB-dependent receptor"/>
    <property type="match status" value="1"/>
</dbReference>
<keyword evidence="3 14" id="KW-0813">Transport</keyword>
<feature type="domain" description="Secretin/TonB short N-terminal" evidence="17">
    <location>
        <begin position="82"/>
        <end position="133"/>
    </location>
</feature>
<keyword evidence="8" id="KW-0408">Iron</keyword>
<dbReference type="PROSITE" id="PS52016">
    <property type="entry name" value="TONB_DEPENDENT_REC_3"/>
    <property type="match status" value="1"/>
</dbReference>
<keyword evidence="7" id="KW-0732">Signal</keyword>
<keyword evidence="10 15" id="KW-0798">TonB box</keyword>
<name>A0A6S7AF66_9BURK</name>
<gene>
    <name evidence="18" type="primary">fhuA_10</name>
    <name evidence="18" type="ORF">LMG3458_04495</name>
</gene>
<comment type="subcellular location">
    <subcellularLocation>
        <location evidence="1 14">Cell outer membrane</location>
        <topology evidence="1 14">Multi-pass membrane protein</topology>
    </subcellularLocation>
</comment>
<dbReference type="FunFam" id="2.40.170.20:FF:000005">
    <property type="entry name" value="TonB-dependent siderophore receptor"/>
    <property type="match status" value="1"/>
</dbReference>
<evidence type="ECO:0000259" key="17">
    <source>
        <dbReference type="SMART" id="SM00965"/>
    </source>
</evidence>
<evidence type="ECO:0000256" key="5">
    <source>
        <dbReference type="ARBA" id="ARBA00022496"/>
    </source>
</evidence>
<evidence type="ECO:0000256" key="8">
    <source>
        <dbReference type="ARBA" id="ARBA00023004"/>
    </source>
</evidence>
<dbReference type="SUPFAM" id="SSF56935">
    <property type="entry name" value="Porins"/>
    <property type="match status" value="1"/>
</dbReference>
<organism evidence="18 19">
    <name type="scientific">Achromobacter deleyi</name>
    <dbReference type="NCBI Taxonomy" id="1353891"/>
    <lineage>
        <taxon>Bacteria</taxon>
        <taxon>Pseudomonadati</taxon>
        <taxon>Pseudomonadota</taxon>
        <taxon>Betaproteobacteria</taxon>
        <taxon>Burkholderiales</taxon>
        <taxon>Alcaligenaceae</taxon>
        <taxon>Achromobacter</taxon>
    </lineage>
</organism>
<reference evidence="18 19" key="1">
    <citation type="submission" date="2020-04" db="EMBL/GenBank/DDBJ databases">
        <authorList>
            <person name="De Canck E."/>
        </authorList>
    </citation>
    <scope>NUCLEOTIDE SEQUENCE [LARGE SCALE GENOMIC DNA]</scope>
    <source>
        <strain evidence="18 19">LMG 3458</strain>
    </source>
</reference>
<dbReference type="InterPro" id="IPR012910">
    <property type="entry name" value="Plug_dom"/>
</dbReference>
<protein>
    <submittedName>
        <fullName evidence="18">Ferrichrome outer membrane transporter/phage receptor</fullName>
    </submittedName>
</protein>
<evidence type="ECO:0000256" key="9">
    <source>
        <dbReference type="ARBA" id="ARBA00023065"/>
    </source>
</evidence>
<comment type="similarity">
    <text evidence="2 14 15">Belongs to the TonB-dependent receptor family.</text>
</comment>
<evidence type="ECO:0000256" key="12">
    <source>
        <dbReference type="ARBA" id="ARBA00023170"/>
    </source>
</evidence>